<evidence type="ECO:0000313" key="1">
    <source>
        <dbReference type="EMBL" id="ODV76238.1"/>
    </source>
</evidence>
<accession>A0A1E4S9U6</accession>
<evidence type="ECO:0000313" key="2">
    <source>
        <dbReference type="Proteomes" id="UP000094389"/>
    </source>
</evidence>
<dbReference type="GeneID" id="30992386"/>
<dbReference type="STRING" id="983966.A0A1E4S9U6"/>
<reference evidence="1 2" key="1">
    <citation type="journal article" date="2016" name="Proc. Natl. Acad. Sci. U.S.A.">
        <title>Comparative genomics of biotechnologically important yeasts.</title>
        <authorList>
            <person name="Riley R."/>
            <person name="Haridas S."/>
            <person name="Wolfe K.H."/>
            <person name="Lopes M.R."/>
            <person name="Hittinger C.T."/>
            <person name="Goeker M."/>
            <person name="Salamov A.A."/>
            <person name="Wisecaver J.H."/>
            <person name="Long T.M."/>
            <person name="Calvey C.H."/>
            <person name="Aerts A.L."/>
            <person name="Barry K.W."/>
            <person name="Choi C."/>
            <person name="Clum A."/>
            <person name="Coughlan A.Y."/>
            <person name="Deshpande S."/>
            <person name="Douglass A.P."/>
            <person name="Hanson S.J."/>
            <person name="Klenk H.-P."/>
            <person name="LaButti K.M."/>
            <person name="Lapidus A."/>
            <person name="Lindquist E.A."/>
            <person name="Lipzen A.M."/>
            <person name="Meier-Kolthoff J.P."/>
            <person name="Ohm R.A."/>
            <person name="Otillar R.P."/>
            <person name="Pangilinan J.L."/>
            <person name="Peng Y."/>
            <person name="Rokas A."/>
            <person name="Rosa C.A."/>
            <person name="Scheuner C."/>
            <person name="Sibirny A.A."/>
            <person name="Slot J.C."/>
            <person name="Stielow J.B."/>
            <person name="Sun H."/>
            <person name="Kurtzman C.P."/>
            <person name="Blackwell M."/>
            <person name="Grigoriev I.V."/>
            <person name="Jeffries T.W."/>
        </authorList>
    </citation>
    <scope>NUCLEOTIDE SEQUENCE [LARGE SCALE GENOMIC DNA]</scope>
    <source>
        <strain evidence="2">ATCC 18201 / CBS 1600 / BCRC 20928 / JCM 3617 / NBRC 0987 / NRRL Y-1542</strain>
    </source>
</reference>
<keyword evidence="2" id="KW-1185">Reference proteome</keyword>
<organism evidence="1 2">
    <name type="scientific">Cyberlindnera jadinii (strain ATCC 18201 / CBS 1600 / BCRC 20928 / JCM 3617 / NBRC 0987 / NRRL Y-1542)</name>
    <name type="common">Torula yeast</name>
    <name type="synonym">Candida utilis</name>
    <dbReference type="NCBI Taxonomy" id="983966"/>
    <lineage>
        <taxon>Eukaryota</taxon>
        <taxon>Fungi</taxon>
        <taxon>Dikarya</taxon>
        <taxon>Ascomycota</taxon>
        <taxon>Saccharomycotina</taxon>
        <taxon>Saccharomycetes</taxon>
        <taxon>Phaffomycetales</taxon>
        <taxon>Phaffomycetaceae</taxon>
        <taxon>Cyberlindnera</taxon>
    </lineage>
</organism>
<protein>
    <submittedName>
        <fullName evidence="1">Uncharacterized protein</fullName>
    </submittedName>
</protein>
<dbReference type="Proteomes" id="UP000094389">
    <property type="component" value="Unassembled WGS sequence"/>
</dbReference>
<sequence>MTPCGTRGVLVVDPIEIRGLRARSASTSQVYILFQYLKWSENSQFIPKKAEYTSVGDSPSDDLQSTPSPKAENIISSVDLVFVDNGVKQETSRLRRLARKVKRRYHESRRASYEHTYDRQSQANLKQLEVQVNTGKELPDTPTTPLSSSDTLFHRTSVELSDLKSEEMDGIDPLSLPFSAVDIGAQAPQKVEVLREQHEIDRVKNLKYTSFPPEVFSFLDRLQKQNVKHEDFIIDKGISGYNGDGTWSRGCLRDFPHDEEAPCLPPKIPIGMVGEEYFVLNKENYMDYFKQVYSTWC</sequence>
<dbReference type="RefSeq" id="XP_020073277.1">
    <property type="nucleotide sequence ID" value="XM_020217990.1"/>
</dbReference>
<dbReference type="OrthoDB" id="4068241at2759"/>
<name>A0A1E4S9U6_CYBJN</name>
<dbReference type="AlphaFoldDB" id="A0A1E4S9U6"/>
<dbReference type="EMBL" id="KV453925">
    <property type="protein sequence ID" value="ODV76238.1"/>
    <property type="molecule type" value="Genomic_DNA"/>
</dbReference>
<gene>
    <name evidence="1" type="ORF">CYBJADRAFT_8821</name>
</gene>
<proteinExistence type="predicted"/>